<gene>
    <name evidence="3" type="ORF">FGU65_05060</name>
</gene>
<feature type="transmembrane region" description="Helical" evidence="2">
    <location>
        <begin position="366"/>
        <end position="389"/>
    </location>
</feature>
<evidence type="ECO:0000313" key="4">
    <source>
        <dbReference type="Proteomes" id="UP001168338"/>
    </source>
</evidence>
<evidence type="ECO:0000256" key="1">
    <source>
        <dbReference type="SAM" id="MobiDB-lite"/>
    </source>
</evidence>
<keyword evidence="4" id="KW-1185">Reference proteome</keyword>
<feature type="transmembrane region" description="Helical" evidence="2">
    <location>
        <begin position="529"/>
        <end position="552"/>
    </location>
</feature>
<accession>A0ABT8M8L8</accession>
<keyword evidence="2" id="KW-0472">Membrane</keyword>
<proteinExistence type="predicted"/>
<dbReference type="EMBL" id="VCYH01000003">
    <property type="protein sequence ID" value="MDN7024265.1"/>
    <property type="molecule type" value="Genomic_DNA"/>
</dbReference>
<comment type="caution">
    <text evidence="3">The sequence shown here is derived from an EMBL/GenBank/DDBJ whole genome shotgun (WGS) entry which is preliminary data.</text>
</comment>
<feature type="transmembrane region" description="Helical" evidence="2">
    <location>
        <begin position="443"/>
        <end position="470"/>
    </location>
</feature>
<keyword evidence="2" id="KW-0812">Transmembrane</keyword>
<feature type="transmembrane region" description="Helical" evidence="2">
    <location>
        <begin position="401"/>
        <end position="422"/>
    </location>
</feature>
<feature type="transmembrane region" description="Helical" evidence="2">
    <location>
        <begin position="482"/>
        <end position="509"/>
    </location>
</feature>
<name>A0ABT8M8L8_9EURY</name>
<evidence type="ECO:0000256" key="2">
    <source>
        <dbReference type="SAM" id="Phobius"/>
    </source>
</evidence>
<feature type="transmembrane region" description="Helical" evidence="2">
    <location>
        <begin position="564"/>
        <end position="584"/>
    </location>
</feature>
<reference evidence="3" key="1">
    <citation type="submission" date="2019-05" db="EMBL/GenBank/DDBJ databases">
        <title>Methanoculleus sp. FWC-SCC1, a methanogenic archaeon isolated from deep marine cold seep.</title>
        <authorList>
            <person name="Chen Y.-W."/>
            <person name="Chen S.-C."/>
            <person name="Teng N.-H."/>
            <person name="Lai M.-C."/>
        </authorList>
    </citation>
    <scope>NUCLEOTIDE SEQUENCE</scope>
    <source>
        <strain evidence="3">FWC-SCC1</strain>
    </source>
</reference>
<sequence length="599" mass="64238">MQALAAGYGGRAVGEDEPPAGKRPSPVRDPARITPLRGVAWIGIIIVAALILTGTSYIWILSAAYGPGSEQDNRIGYTLKNVQRIPGDTPQEAGASMAEILAAPTMPAPADPVAAAVLAPLAASRGETLVYGGAAGAADIDALAGEAFAELSESRDVVVVSRQEPAYAMPGAYAAAQFGAPVVPVGSDGSLPQSIRAALADGTERRFSVAAPARLVPETALDGLREYGGVTRVADENIYLHALTWARSRWGNFGWGMNEAFEDDGYYYYAMANPADPGFAAAGLPMAYLGNYGPLLYTPHDDLDPLTDQYLWRVSPDFFVAPSDGPFMNVRVLGGPASVSYAAQARADLALETHEYWNQATGASGLALIGWSWFFIGLFGAIWTLFVIPARIPETGFYPRLYWPLAVLMLGPAGLTAFFMVYSGSLVDRSGAMPRFVRPSWSLALSATIMGISVGMALMIGVMYAVQLVFGMPLTTAFEYTWWYWLGAPMSTVMWVVMVVPAIVLSTLLYMGPMLAEMHGAGYWRGVRLAAPVVVVSMLAASAGMWSISWYLMAWQDQMASEDLWLWIVPLWTAVVAGLLAAYVPNYLMVRAGWKEGGM</sequence>
<evidence type="ECO:0000313" key="3">
    <source>
        <dbReference type="EMBL" id="MDN7024265.1"/>
    </source>
</evidence>
<feature type="transmembrane region" description="Helical" evidence="2">
    <location>
        <begin position="39"/>
        <end position="60"/>
    </location>
</feature>
<dbReference type="Proteomes" id="UP001168338">
    <property type="component" value="Unassembled WGS sequence"/>
</dbReference>
<keyword evidence="2" id="KW-1133">Transmembrane helix</keyword>
<protein>
    <submittedName>
        <fullName evidence="3">DUF4396 domain-containing protein</fullName>
    </submittedName>
</protein>
<feature type="region of interest" description="Disordered" evidence="1">
    <location>
        <begin position="1"/>
        <end position="29"/>
    </location>
</feature>
<organism evidence="3 4">
    <name type="scientific">Methanoculleus frigidifontis</name>
    <dbReference type="NCBI Taxonomy" id="2584085"/>
    <lineage>
        <taxon>Archaea</taxon>
        <taxon>Methanobacteriati</taxon>
        <taxon>Methanobacteriota</taxon>
        <taxon>Stenosarchaea group</taxon>
        <taxon>Methanomicrobia</taxon>
        <taxon>Methanomicrobiales</taxon>
        <taxon>Methanomicrobiaceae</taxon>
        <taxon>Methanoculleus</taxon>
    </lineage>
</organism>